<dbReference type="AlphaFoldDB" id="K0BAD6"/>
<dbReference type="CDD" id="cd05637">
    <property type="entry name" value="SIS_PGI_PMI_2"/>
    <property type="match status" value="1"/>
</dbReference>
<dbReference type="Pfam" id="PF01380">
    <property type="entry name" value="SIS"/>
    <property type="match status" value="1"/>
</dbReference>
<organism evidence="4 5">
    <name type="scientific">Candidatus Nitrosopumilus sediminis</name>
    <dbReference type="NCBI Taxonomy" id="1229909"/>
    <lineage>
        <taxon>Archaea</taxon>
        <taxon>Nitrososphaerota</taxon>
        <taxon>Nitrososphaeria</taxon>
        <taxon>Nitrosopumilales</taxon>
        <taxon>Nitrosopumilaceae</taxon>
        <taxon>Nitrosopumilus</taxon>
    </lineage>
</organism>
<dbReference type="Gene3D" id="3.40.50.10490">
    <property type="entry name" value="Glucose-6-phosphate isomerase like protein, domain 1"/>
    <property type="match status" value="2"/>
</dbReference>
<keyword evidence="5" id="KW-1185">Reference proteome</keyword>
<dbReference type="OrthoDB" id="10151at2157"/>
<dbReference type="PROSITE" id="PS51464">
    <property type="entry name" value="SIS"/>
    <property type="match status" value="1"/>
</dbReference>
<evidence type="ECO:0000256" key="2">
    <source>
        <dbReference type="ARBA" id="ARBA00023235"/>
    </source>
</evidence>
<sequence length="347" mass="38646">MLYCFNFFTIVLLDVKTMDAIDTQGMYKVYDRWPEIARDAYHTDLEPVNYSGIDHIVFAGMGGSGAIGDLFASILSKNDIHVNVVKGYLLPKTVDANTLVVCTSISGNTVETLTVLESASRLPCKVTAFSSGGIMETICHSNKIVFRKIPMTHSPRASFVAFVYSMLHVLDSVLPIQKSDILESIENLVEQSAKISSANLSQNNMSLNLAEFLEGMPCIYYPHGLYAAAIRFKNSLQENSKMHAFTEDVIEACHNGIVAWEGSVNTCPVLIRGTQDYAKTQERWGIIKQYFDQNNTKYIEVKSVEGNILSKIVCLIYLLDYCSIYRAVITGVDPSPVKSIDFIKDRL</sequence>
<dbReference type="InterPro" id="IPR035484">
    <property type="entry name" value="SIS_PGI/PMI_1"/>
</dbReference>
<dbReference type="GeneID" id="13697969"/>
<feature type="domain" description="SIS" evidence="3">
    <location>
        <begin position="45"/>
        <end position="184"/>
    </location>
</feature>
<evidence type="ECO:0000313" key="4">
    <source>
        <dbReference type="EMBL" id="AFS81910.1"/>
    </source>
</evidence>
<dbReference type="GO" id="GO:0005975">
    <property type="term" value="P:carbohydrate metabolic process"/>
    <property type="evidence" value="ECO:0007669"/>
    <property type="project" value="InterPro"/>
</dbReference>
<dbReference type="KEGG" id="nir:NSED_00490"/>
<dbReference type="GO" id="GO:0004347">
    <property type="term" value="F:glucose-6-phosphate isomerase activity"/>
    <property type="evidence" value="ECO:0007669"/>
    <property type="project" value="InterPro"/>
</dbReference>
<dbReference type="InterPro" id="IPR019490">
    <property type="entry name" value="Glu6P/Mann6P_isomerase_C"/>
</dbReference>
<dbReference type="GO" id="GO:1901135">
    <property type="term" value="P:carbohydrate derivative metabolic process"/>
    <property type="evidence" value="ECO:0007669"/>
    <property type="project" value="InterPro"/>
</dbReference>
<proteinExistence type="inferred from homology"/>
<comment type="similarity">
    <text evidence="1">Belongs to the PGI/PMI family.</text>
</comment>
<dbReference type="PATRIC" id="fig|1229909.8.peg.104"/>
<dbReference type="SUPFAM" id="SSF53697">
    <property type="entry name" value="SIS domain"/>
    <property type="match status" value="1"/>
</dbReference>
<dbReference type="STRING" id="1229909.NSED_00490"/>
<gene>
    <name evidence="4" type="ORF">NSED_00490</name>
</gene>
<dbReference type="HOGENOM" id="CLU_059687_0_0_2"/>
<dbReference type="GO" id="GO:0004476">
    <property type="term" value="F:mannose-6-phosphate isomerase activity"/>
    <property type="evidence" value="ECO:0007669"/>
    <property type="project" value="InterPro"/>
</dbReference>
<accession>K0BAD6</accession>
<evidence type="ECO:0000256" key="1">
    <source>
        <dbReference type="ARBA" id="ARBA00010523"/>
    </source>
</evidence>
<evidence type="ECO:0000313" key="5">
    <source>
        <dbReference type="Proteomes" id="UP000006100"/>
    </source>
</evidence>
<dbReference type="EMBL" id="CP003843">
    <property type="protein sequence ID" value="AFS81910.1"/>
    <property type="molecule type" value="Genomic_DNA"/>
</dbReference>
<keyword evidence="2 4" id="KW-0413">Isomerase</keyword>
<dbReference type="InterPro" id="IPR001347">
    <property type="entry name" value="SIS_dom"/>
</dbReference>
<dbReference type="eggNOG" id="arCOG00052">
    <property type="taxonomic scope" value="Archaea"/>
</dbReference>
<dbReference type="Proteomes" id="UP000006100">
    <property type="component" value="Chromosome"/>
</dbReference>
<evidence type="ECO:0000259" key="3">
    <source>
        <dbReference type="PROSITE" id="PS51464"/>
    </source>
</evidence>
<name>K0BAD6_9ARCH</name>
<reference evidence="4 5" key="1">
    <citation type="journal article" date="2012" name="J. Bacteriol.">
        <title>Draft Genome Sequence of an Ammonia-Oxidizing Archaeon, "Candidatus Nitrosopumilus sediminis" AR2, from Svalbard in the Arctic Circle.</title>
        <authorList>
            <person name="Park S.J."/>
            <person name="Kim J.G."/>
            <person name="Jung M.Y."/>
            <person name="Kim S.J."/>
            <person name="Cha I.T."/>
            <person name="Ghai R."/>
            <person name="Martin-Cuadrado A.B."/>
            <person name="Rodriguez-Valera F."/>
            <person name="Rhee S.K."/>
        </authorList>
    </citation>
    <scope>NUCLEOTIDE SEQUENCE [LARGE SCALE GENOMIC DNA]</scope>
    <source>
        <strain evidence="4 5">AR2</strain>
    </source>
</reference>
<dbReference type="RefSeq" id="WP_014964282.1">
    <property type="nucleotide sequence ID" value="NC_018656.1"/>
</dbReference>
<dbReference type="InterPro" id="IPR046348">
    <property type="entry name" value="SIS_dom_sf"/>
</dbReference>
<dbReference type="GO" id="GO:0097367">
    <property type="term" value="F:carbohydrate derivative binding"/>
    <property type="evidence" value="ECO:0007669"/>
    <property type="project" value="InterPro"/>
</dbReference>
<dbReference type="Pfam" id="PF10432">
    <property type="entry name" value="bact-PGI_C"/>
    <property type="match status" value="1"/>
</dbReference>
<dbReference type="CDD" id="cd05017">
    <property type="entry name" value="SIS_PGI_PMI_1"/>
    <property type="match status" value="1"/>
</dbReference>
<protein>
    <submittedName>
        <fullName evidence="4">Glucose-6-phosphate isomerase</fullName>
    </submittedName>
</protein>